<organism evidence="1 2">
    <name type="scientific">Azospirillum himalayense</name>
    <dbReference type="NCBI Taxonomy" id="654847"/>
    <lineage>
        <taxon>Bacteria</taxon>
        <taxon>Pseudomonadati</taxon>
        <taxon>Pseudomonadota</taxon>
        <taxon>Alphaproteobacteria</taxon>
        <taxon>Rhodospirillales</taxon>
        <taxon>Azospirillaceae</taxon>
        <taxon>Azospirillum</taxon>
    </lineage>
</organism>
<accession>A0ABW0FXN5</accession>
<protein>
    <submittedName>
        <fullName evidence="1">LVIVD repeat-containing protein</fullName>
    </submittedName>
</protein>
<reference evidence="2" key="1">
    <citation type="journal article" date="2019" name="Int. J. Syst. Evol. Microbiol.">
        <title>The Global Catalogue of Microorganisms (GCM) 10K type strain sequencing project: providing services to taxonomists for standard genome sequencing and annotation.</title>
        <authorList>
            <consortium name="The Broad Institute Genomics Platform"/>
            <consortium name="The Broad Institute Genome Sequencing Center for Infectious Disease"/>
            <person name="Wu L."/>
            <person name="Ma J."/>
        </authorList>
    </citation>
    <scope>NUCLEOTIDE SEQUENCE [LARGE SCALE GENOMIC DNA]</scope>
    <source>
        <strain evidence="2">CCUG 58760</strain>
    </source>
</reference>
<dbReference type="EMBL" id="JBHSLC010000002">
    <property type="protein sequence ID" value="MFC5353562.1"/>
    <property type="molecule type" value="Genomic_DNA"/>
</dbReference>
<evidence type="ECO:0000313" key="1">
    <source>
        <dbReference type="EMBL" id="MFC5353562.1"/>
    </source>
</evidence>
<dbReference type="InterPro" id="IPR013211">
    <property type="entry name" value="LVIVD"/>
</dbReference>
<dbReference type="InterPro" id="IPR011044">
    <property type="entry name" value="Quino_amine_DH_bsu"/>
</dbReference>
<sequence>MTDAYGGVGGSAIAEYAIAEAGGGAPSLLDLLQSGDYATVVVQEMRSAGSSLVYRMYLSDRVWTTLPTDTLPSMTLGGEIDAGPLVKSTVSFGPGAQNNGEQSGSIDLIISPDGVPVETVGYGVTYQGLTRIRREKVVGGWSTKIMVGDPAYGLDSFTTVWQGVGEDLTADGVTKATLTYRDNRAALSRGVLTPFAGTGGAEGTAEMAGKLKPRHYGAPKNVSPVLIDPTLNIYCVSDMAASVALPAAYDGAKALTVDSASLTTYAALASHSVASGSWAQARVSGVGTFVKLRAAPTKRLTVDFADVQTVPAIIRAVLEAAGVASGSIIIETEGYPFGSGTDHSAKWQEVQGVIQDDAAGYCYISDQATPNDIVDSLCKGIGWSRYLDAFGNERFTSPDYTLGDGAVPEVDFTVLSTGDAETVTNSDGSSYLAFAGGDILTMRELDLPGSMWPPNGRERLMANKNHTLMSENDVLSGASDAMRQYVQKAGDEATVESPSDIFAALKTAVDPEALDTHIVDKAYLTTLGEWLLITSSLSDGRGAPDLFLTKRQIFEVVLPMAFFAKLQPFGVVKFHHPTFYGDAGVDVIGQSMPVEWNWEARTITLYVYGQAQQYSSLWVAETQGSAPGTSLAGASGSAQVGDVAYVSCSTRASVAVLDMSTPSAPAWVTEVRGPSPGTSLSGAADVLVSGGYAFVPCVARASLAIMDASTPSSPSWLAEIQGPVPGTSLLLAKKVVKIGSYAYVLRDLANPGIAVINVSAPASPTWVTQITEATLGISTFYPTCMAAYGSHLIVGDDNGLLRVIDVSTPSSPTLTGSSPAGSAYEPMAVAIYGSSAFVSCGNGNSGATPGNITTFDLSTLSAPALVKVTPLSVGGVPVVTIGDAIVEGFYLYTRSYDAPALFVLDVSTPSSPTVVATVTGPDPSLSLFGTGYLSYGGAGVLCPTDINSVAVVA</sequence>
<evidence type="ECO:0000313" key="2">
    <source>
        <dbReference type="Proteomes" id="UP001596166"/>
    </source>
</evidence>
<dbReference type="Proteomes" id="UP001596166">
    <property type="component" value="Unassembled WGS sequence"/>
</dbReference>
<proteinExistence type="predicted"/>
<keyword evidence="2" id="KW-1185">Reference proteome</keyword>
<comment type="caution">
    <text evidence="1">The sequence shown here is derived from an EMBL/GenBank/DDBJ whole genome shotgun (WGS) entry which is preliminary data.</text>
</comment>
<name>A0ABW0FXN5_9PROT</name>
<dbReference type="SUPFAM" id="SSF50969">
    <property type="entry name" value="YVTN repeat-like/Quinoprotein amine dehydrogenase"/>
    <property type="match status" value="1"/>
</dbReference>
<gene>
    <name evidence="1" type="ORF">ACFPMG_00955</name>
</gene>
<dbReference type="RefSeq" id="WP_376993388.1">
    <property type="nucleotide sequence ID" value="NZ_JBHSLC010000002.1"/>
</dbReference>
<dbReference type="Pfam" id="PF08309">
    <property type="entry name" value="LVIVD"/>
    <property type="match status" value="4"/>
</dbReference>